<proteinExistence type="predicted"/>
<evidence type="ECO:0000313" key="2">
    <source>
        <dbReference type="EMBL" id="WOK94284.1"/>
    </source>
</evidence>
<dbReference type="Proteomes" id="UP001327560">
    <property type="component" value="Chromosome 1"/>
</dbReference>
<dbReference type="AlphaFoldDB" id="A0AAQ3Q2X9"/>
<feature type="domain" description="Retrotransposon gag" evidence="1">
    <location>
        <begin position="1"/>
        <end position="61"/>
    </location>
</feature>
<accession>A0AAQ3Q2X9</accession>
<protein>
    <recommendedName>
        <fullName evidence="1">Retrotransposon gag domain-containing protein</fullName>
    </recommendedName>
</protein>
<evidence type="ECO:0000259" key="1">
    <source>
        <dbReference type="Pfam" id="PF03732"/>
    </source>
</evidence>
<dbReference type="InterPro" id="IPR005162">
    <property type="entry name" value="Retrotrans_gag_dom"/>
</dbReference>
<gene>
    <name evidence="2" type="ORF">Cni_G02986</name>
</gene>
<organism evidence="2 3">
    <name type="scientific">Canna indica</name>
    <name type="common">Indian-shot</name>
    <dbReference type="NCBI Taxonomy" id="4628"/>
    <lineage>
        <taxon>Eukaryota</taxon>
        <taxon>Viridiplantae</taxon>
        <taxon>Streptophyta</taxon>
        <taxon>Embryophyta</taxon>
        <taxon>Tracheophyta</taxon>
        <taxon>Spermatophyta</taxon>
        <taxon>Magnoliopsida</taxon>
        <taxon>Liliopsida</taxon>
        <taxon>Zingiberales</taxon>
        <taxon>Cannaceae</taxon>
        <taxon>Canna</taxon>
    </lineage>
</organism>
<dbReference type="EMBL" id="CP136890">
    <property type="protein sequence ID" value="WOK94284.1"/>
    <property type="molecule type" value="Genomic_DNA"/>
</dbReference>
<dbReference type="Pfam" id="PF03732">
    <property type="entry name" value="Retrotrans_gag"/>
    <property type="match status" value="1"/>
</dbReference>
<dbReference type="PANTHER" id="PTHR35046">
    <property type="entry name" value="ZINC KNUCKLE (CCHC-TYPE) FAMILY PROTEIN"/>
    <property type="match status" value="1"/>
</dbReference>
<evidence type="ECO:0000313" key="3">
    <source>
        <dbReference type="Proteomes" id="UP001327560"/>
    </source>
</evidence>
<dbReference type="PANTHER" id="PTHR35046:SF9">
    <property type="entry name" value="RNA-DIRECTED DNA POLYMERASE"/>
    <property type="match status" value="1"/>
</dbReference>
<name>A0AAQ3Q2X9_9LILI</name>
<sequence length="251" mass="29807">MRKHFVPSYYYRDQHQKLQRLYQGTKSVEDYHKEMEMTMIKANIVEDRETTMARFFYGLNREIADVVELQHYVELEDMVIELESEHESDDMSPLEDISDNDIEMAARGETLVVQRALSAQVVEDSSGQRKNIFHTRCHICGKVKKLCLKCEKHPWPYKLQWLNDCAEIKVRRQVMVAFTIGRFSNEILCDVRLMQASHILLGRPWQYDMKARHDGFHNRYTLSLNGRKFTLAPLTPKEVYEDQIRMTKHFE</sequence>
<reference evidence="2 3" key="1">
    <citation type="submission" date="2023-10" db="EMBL/GenBank/DDBJ databases">
        <title>Chromosome-scale genome assembly provides insights into flower coloration mechanisms of Canna indica.</title>
        <authorList>
            <person name="Li C."/>
        </authorList>
    </citation>
    <scope>NUCLEOTIDE SEQUENCE [LARGE SCALE GENOMIC DNA]</scope>
    <source>
        <tissue evidence="2">Flower</tissue>
    </source>
</reference>
<keyword evidence="3" id="KW-1185">Reference proteome</keyword>